<dbReference type="Pfam" id="PF14905">
    <property type="entry name" value="OMP_b-brl_3"/>
    <property type="match status" value="1"/>
</dbReference>
<dbReference type="RefSeq" id="WP_147922440.1">
    <property type="nucleotide sequence ID" value="NZ_VRTY01000053.1"/>
</dbReference>
<evidence type="ECO:0000256" key="9">
    <source>
        <dbReference type="SAM" id="SignalP"/>
    </source>
</evidence>
<keyword evidence="3" id="KW-1134">Transmembrane beta strand</keyword>
<evidence type="ECO:0000256" key="6">
    <source>
        <dbReference type="ARBA" id="ARBA00023136"/>
    </source>
</evidence>
<proteinExistence type="predicted"/>
<dbReference type="Gene3D" id="2.170.130.10">
    <property type="entry name" value="TonB-dependent receptor, plug domain"/>
    <property type="match status" value="1"/>
</dbReference>
<dbReference type="Gene3D" id="2.40.170.20">
    <property type="entry name" value="TonB-dependent receptor, beta-barrel domain"/>
    <property type="match status" value="1"/>
</dbReference>
<dbReference type="InterPro" id="IPR012910">
    <property type="entry name" value="Plug_dom"/>
</dbReference>
<dbReference type="SUPFAM" id="SSF56935">
    <property type="entry name" value="Porins"/>
    <property type="match status" value="1"/>
</dbReference>
<feature type="compositionally biased region" description="Acidic residues" evidence="8">
    <location>
        <begin position="803"/>
        <end position="813"/>
    </location>
</feature>
<comment type="subcellular location">
    <subcellularLocation>
        <location evidence="1">Cell outer membrane</location>
        <topology evidence="1">Multi-pass membrane protein</topology>
    </subcellularLocation>
</comment>
<dbReference type="InterPro" id="IPR037066">
    <property type="entry name" value="Plug_dom_sf"/>
</dbReference>
<keyword evidence="13" id="KW-1185">Reference proteome</keyword>
<feature type="chain" id="PRO_5022700212" evidence="9">
    <location>
        <begin position="23"/>
        <end position="813"/>
    </location>
</feature>
<feature type="signal peptide" evidence="9">
    <location>
        <begin position="1"/>
        <end position="22"/>
    </location>
</feature>
<accession>A0A5C8JL03</accession>
<feature type="domain" description="Outer membrane protein beta-barrel" evidence="11">
    <location>
        <begin position="382"/>
        <end position="786"/>
    </location>
</feature>
<evidence type="ECO:0000259" key="11">
    <source>
        <dbReference type="Pfam" id="PF14905"/>
    </source>
</evidence>
<keyword evidence="2" id="KW-0813">Transport</keyword>
<evidence type="ECO:0000256" key="3">
    <source>
        <dbReference type="ARBA" id="ARBA00022452"/>
    </source>
</evidence>
<dbReference type="SUPFAM" id="SSF49452">
    <property type="entry name" value="Starch-binding domain-like"/>
    <property type="match status" value="1"/>
</dbReference>
<dbReference type="OrthoDB" id="905812at2"/>
<dbReference type="InterPro" id="IPR013784">
    <property type="entry name" value="Carb-bd-like_fold"/>
</dbReference>
<dbReference type="PANTHER" id="PTHR30069">
    <property type="entry name" value="TONB-DEPENDENT OUTER MEMBRANE RECEPTOR"/>
    <property type="match status" value="1"/>
</dbReference>
<dbReference type="GO" id="GO:0030246">
    <property type="term" value="F:carbohydrate binding"/>
    <property type="evidence" value="ECO:0007669"/>
    <property type="project" value="InterPro"/>
</dbReference>
<evidence type="ECO:0000256" key="8">
    <source>
        <dbReference type="SAM" id="MobiDB-lite"/>
    </source>
</evidence>
<reference evidence="12 13" key="1">
    <citation type="submission" date="2019-08" db="EMBL/GenBank/DDBJ databases">
        <authorList>
            <person name="Shi S."/>
        </authorList>
    </citation>
    <scope>NUCLEOTIDE SEQUENCE [LARGE SCALE GENOMIC DNA]</scope>
    <source>
        <strain evidence="12 13">GY10130</strain>
    </source>
</reference>
<dbReference type="AlphaFoldDB" id="A0A5C8JL03"/>
<keyword evidence="12" id="KW-0675">Receptor</keyword>
<evidence type="ECO:0000313" key="13">
    <source>
        <dbReference type="Proteomes" id="UP000321926"/>
    </source>
</evidence>
<organism evidence="12 13">
    <name type="scientific">Pontibacter qinzhouensis</name>
    <dbReference type="NCBI Taxonomy" id="2603253"/>
    <lineage>
        <taxon>Bacteria</taxon>
        <taxon>Pseudomonadati</taxon>
        <taxon>Bacteroidota</taxon>
        <taxon>Cytophagia</taxon>
        <taxon>Cytophagales</taxon>
        <taxon>Hymenobacteraceae</taxon>
        <taxon>Pontibacter</taxon>
    </lineage>
</organism>
<evidence type="ECO:0000313" key="12">
    <source>
        <dbReference type="EMBL" id="TXK38152.1"/>
    </source>
</evidence>
<keyword evidence="4" id="KW-0812">Transmembrane</keyword>
<dbReference type="EMBL" id="VRTY01000053">
    <property type="protein sequence ID" value="TXK38152.1"/>
    <property type="molecule type" value="Genomic_DNA"/>
</dbReference>
<dbReference type="Gene3D" id="2.60.40.1120">
    <property type="entry name" value="Carboxypeptidase-like, regulatory domain"/>
    <property type="match status" value="1"/>
</dbReference>
<keyword evidence="7" id="KW-0998">Cell outer membrane</keyword>
<name>A0A5C8JL03_9BACT</name>
<dbReference type="Pfam" id="PF13715">
    <property type="entry name" value="CarbopepD_reg_2"/>
    <property type="match status" value="1"/>
</dbReference>
<dbReference type="Proteomes" id="UP000321926">
    <property type="component" value="Unassembled WGS sequence"/>
</dbReference>
<sequence>MKLIYTFISFCLLTSIATTSLAQSQTGSVSGTVIDSNTKEPVGMASVVLLTPADSSLVTGANTDFDGLFRIERVPMGRFIMRITVVGYPTRFSSVSVSESNPNAAAGTISLNPRATTLKAVEVVSQRELVQFELDKKVVNISQDIAAENGSVAEALQNAPSVEVDIDGNVSMRGSSNVTVLVDGKRTALANLSLDQIPANMIERVEIITNPSSKYDPEGTGGIINLILKKDKTSGMNGVVSLNAGTYDNYNTSLNLNYRHNKLSLNGGYDFRQHNRPGNSSSFRTTYFPNSTNPDRLSFLDQEQARTNLDVSHNIRLGVDYYLTPKRTLSASTLLRTSKERGSNHILYRFLGENMAQDSAQTRTTADREEDFSMDYVLGYRQTFERQGQELTADFIYTNHLEDEFSNFEEQYEIADRPPLLQRTAADNMFRRIVLQSDYVHPISDETKLEAGYRTSIQRMDTDNTFFNFDNTFGQWASDNLRSNHFVFDEQVHALYSNFSSKWNSFSYQVGLRAEQTLTTSDQRTQQEVYRNNYFSLFPSIFVTHDINQDNKVQFSYSRRINRPRSRSLNPFIDYTDPLNIRFGNPRLNPEFINSLELGHLRYWENSSLNTSLFYRRTTNQVQRFREFNSETGVTTTSFINLSTGSNYGAEVVATHSFSNWWRLNGSISGFRTELNDSRGDTELSNNQFSWNTKLNSTMTVWKDMAIQVSGQYRAPMVTIQGRMEQMYGVDLGIKKDVLKKQGTVSLRVTDIFNTREFNFLSFGPDFEMINRNKRLTQMVYVGFTYRINREGNQRNRDKQENNDDAGDMEEGF</sequence>
<keyword evidence="5 9" id="KW-0732">Signal</keyword>
<dbReference type="GO" id="GO:0015344">
    <property type="term" value="F:siderophore uptake transmembrane transporter activity"/>
    <property type="evidence" value="ECO:0007669"/>
    <property type="project" value="TreeGrafter"/>
</dbReference>
<evidence type="ECO:0000256" key="4">
    <source>
        <dbReference type="ARBA" id="ARBA00022692"/>
    </source>
</evidence>
<evidence type="ECO:0000256" key="7">
    <source>
        <dbReference type="ARBA" id="ARBA00023237"/>
    </source>
</evidence>
<gene>
    <name evidence="12" type="ORF">FVR03_14295</name>
</gene>
<feature type="domain" description="TonB-dependent receptor plug" evidence="10">
    <location>
        <begin position="143"/>
        <end position="223"/>
    </location>
</feature>
<feature type="compositionally biased region" description="Basic and acidic residues" evidence="8">
    <location>
        <begin position="792"/>
        <end position="802"/>
    </location>
</feature>
<dbReference type="GO" id="GO:0044718">
    <property type="term" value="P:siderophore transmembrane transport"/>
    <property type="evidence" value="ECO:0007669"/>
    <property type="project" value="TreeGrafter"/>
</dbReference>
<evidence type="ECO:0000259" key="10">
    <source>
        <dbReference type="Pfam" id="PF07715"/>
    </source>
</evidence>
<dbReference type="InterPro" id="IPR041700">
    <property type="entry name" value="OMP_b-brl_3"/>
</dbReference>
<feature type="region of interest" description="Disordered" evidence="8">
    <location>
        <begin position="792"/>
        <end position="813"/>
    </location>
</feature>
<protein>
    <submittedName>
        <fullName evidence="12">TonB-dependent receptor</fullName>
    </submittedName>
</protein>
<keyword evidence="6" id="KW-0472">Membrane</keyword>
<dbReference type="GO" id="GO:0009279">
    <property type="term" value="C:cell outer membrane"/>
    <property type="evidence" value="ECO:0007669"/>
    <property type="project" value="UniProtKB-SubCell"/>
</dbReference>
<dbReference type="InterPro" id="IPR039426">
    <property type="entry name" value="TonB-dep_rcpt-like"/>
</dbReference>
<dbReference type="Pfam" id="PF07715">
    <property type="entry name" value="Plug"/>
    <property type="match status" value="1"/>
</dbReference>
<dbReference type="InterPro" id="IPR036942">
    <property type="entry name" value="Beta-barrel_TonB_sf"/>
</dbReference>
<evidence type="ECO:0000256" key="1">
    <source>
        <dbReference type="ARBA" id="ARBA00004571"/>
    </source>
</evidence>
<evidence type="ECO:0000256" key="2">
    <source>
        <dbReference type="ARBA" id="ARBA00022448"/>
    </source>
</evidence>
<comment type="caution">
    <text evidence="12">The sequence shown here is derived from an EMBL/GenBank/DDBJ whole genome shotgun (WGS) entry which is preliminary data.</text>
</comment>
<evidence type="ECO:0000256" key="5">
    <source>
        <dbReference type="ARBA" id="ARBA00022729"/>
    </source>
</evidence>
<dbReference type="PANTHER" id="PTHR30069:SF29">
    <property type="entry name" value="HEMOGLOBIN AND HEMOGLOBIN-HAPTOGLOBIN-BINDING PROTEIN 1-RELATED"/>
    <property type="match status" value="1"/>
</dbReference>